<dbReference type="EMBL" id="JACLIC010000036">
    <property type="protein sequence ID" value="MBY0205660.1"/>
    <property type="molecule type" value="Genomic_DNA"/>
</dbReference>
<name>A0ABS7KNC7_9BACL</name>
<keyword evidence="2" id="KW-1185">Reference proteome</keyword>
<evidence type="ECO:0000313" key="2">
    <source>
        <dbReference type="Proteomes" id="UP000706031"/>
    </source>
</evidence>
<comment type="caution">
    <text evidence="1">The sequence shown here is derived from an EMBL/GenBank/DDBJ whole genome shotgun (WGS) entry which is preliminary data.</text>
</comment>
<accession>A0ABS7KNC7</accession>
<protein>
    <submittedName>
        <fullName evidence="1">Uncharacterized protein</fullName>
    </submittedName>
</protein>
<organism evidence="1 2">
    <name type="scientific">Paenibacillus cucumis</name>
    <name type="common">ex Kampfer et al. 2016</name>
    <dbReference type="NCBI Taxonomy" id="1776858"/>
    <lineage>
        <taxon>Bacteria</taxon>
        <taxon>Bacillati</taxon>
        <taxon>Bacillota</taxon>
        <taxon>Bacilli</taxon>
        <taxon>Bacillales</taxon>
        <taxon>Paenibacillaceae</taxon>
        <taxon>Paenibacillus</taxon>
    </lineage>
</organism>
<dbReference type="RefSeq" id="WP_221790114.1">
    <property type="nucleotide sequence ID" value="NZ_JACLIC010000036.1"/>
</dbReference>
<evidence type="ECO:0000313" key="1">
    <source>
        <dbReference type="EMBL" id="MBY0205660.1"/>
    </source>
</evidence>
<proteinExistence type="predicted"/>
<sequence length="128" mass="14563">MSEKHWLVVQYPLKSANGSKRDQWLKEKAMEYLETALTQHELGEVDGCDIGSSVADPKKYVMNIFCVVTDEERGIALVKKVLRESRLDYTRILIATMPYGTEDSYTLKFASQKGVTEFSLIISTTYTI</sequence>
<reference evidence="1 2" key="1">
    <citation type="submission" date="2020-08" db="EMBL/GenBank/DDBJ databases">
        <title>Fungal Genomes of the International Space Station.</title>
        <authorList>
            <person name="Seuylemezian A."/>
            <person name="Singh N.K."/>
            <person name="Wood J."/>
            <person name="Venkateswaran K."/>
        </authorList>
    </citation>
    <scope>NUCLEOTIDE SEQUENCE [LARGE SCALE GENOMIC DNA]</scope>
    <source>
        <strain evidence="1 2">S/N-304-OC-R4</strain>
    </source>
</reference>
<gene>
    <name evidence="1" type="ORF">H7T88_20855</name>
</gene>
<dbReference type="Proteomes" id="UP000706031">
    <property type="component" value="Unassembled WGS sequence"/>
</dbReference>